<dbReference type="OrthoDB" id="674604at2759"/>
<gene>
    <name evidence="2" type="ORF">TrCOL_g26</name>
</gene>
<accession>A0A9W7L1R7</accession>
<dbReference type="PANTHER" id="PTHR46533:SF1">
    <property type="entry name" value="ZINC FINGER MYND DOMAIN-CONTAINING PROTEIN 12"/>
    <property type="match status" value="1"/>
</dbReference>
<feature type="region of interest" description="Disordered" evidence="1">
    <location>
        <begin position="420"/>
        <end position="458"/>
    </location>
</feature>
<dbReference type="Proteomes" id="UP001165065">
    <property type="component" value="Unassembled WGS sequence"/>
</dbReference>
<dbReference type="InterPro" id="IPR011990">
    <property type="entry name" value="TPR-like_helical_dom_sf"/>
</dbReference>
<proteinExistence type="predicted"/>
<protein>
    <submittedName>
        <fullName evidence="2">Uncharacterized protein</fullName>
    </submittedName>
</protein>
<dbReference type="PANTHER" id="PTHR46533">
    <property type="entry name" value="ZINC FINGER MYND DOMAIN-CONTAINING PROTEIN 12"/>
    <property type="match status" value="1"/>
</dbReference>
<name>A0A9W7L1R7_9STRA</name>
<organism evidence="2 3">
    <name type="scientific">Triparma columacea</name>
    <dbReference type="NCBI Taxonomy" id="722753"/>
    <lineage>
        <taxon>Eukaryota</taxon>
        <taxon>Sar</taxon>
        <taxon>Stramenopiles</taxon>
        <taxon>Ochrophyta</taxon>
        <taxon>Bolidophyceae</taxon>
        <taxon>Parmales</taxon>
        <taxon>Triparmaceae</taxon>
        <taxon>Triparma</taxon>
    </lineage>
</organism>
<dbReference type="SMART" id="SM00028">
    <property type="entry name" value="TPR"/>
    <property type="match status" value="3"/>
</dbReference>
<keyword evidence="3" id="KW-1185">Reference proteome</keyword>
<reference evidence="3" key="1">
    <citation type="journal article" date="2023" name="Commun. Biol.">
        <title>Genome analysis of Parmales, the sister group of diatoms, reveals the evolutionary specialization of diatoms from phago-mixotrophs to photoautotrophs.</title>
        <authorList>
            <person name="Ban H."/>
            <person name="Sato S."/>
            <person name="Yoshikawa S."/>
            <person name="Yamada K."/>
            <person name="Nakamura Y."/>
            <person name="Ichinomiya M."/>
            <person name="Sato N."/>
            <person name="Blanc-Mathieu R."/>
            <person name="Endo H."/>
            <person name="Kuwata A."/>
            <person name="Ogata H."/>
        </authorList>
    </citation>
    <scope>NUCLEOTIDE SEQUENCE [LARGE SCALE GENOMIC DNA]</scope>
</reference>
<evidence type="ECO:0000313" key="3">
    <source>
        <dbReference type="Proteomes" id="UP001165065"/>
    </source>
</evidence>
<dbReference type="Pfam" id="PF13424">
    <property type="entry name" value="TPR_12"/>
    <property type="match status" value="1"/>
</dbReference>
<sequence length="458" mass="49695">MSNQEMEYRIESLNTLSFSKGDAPKCELTGFPATCKVVSPDIVLFYATREHAEQAWHGIMHKIAPILGPLRSGAMVVGSQEDRAKREYTVNMSKRALIDLCQQEASKMLINGQYSLAMPGAIQALAFLKDIFGDGSVESVPPYLLLAEANLGLEKFQQCEEFLSLANWSVLKNPSCSNALKSQLHRNFGKLYTAQDKLEEALKELAKDIYHSSLEVGPEHVDTSGGYFHMANIFYIQNKVDNALAFYDKVVDIWYKFLGLVRNNAELAETFSESQLREGIEMLEKIMQTRVKLLGDAHIATGEVKYTVGLLYLFLGDKDKANEYVQTAAAIYKDKLGENHSSTQDVMSIAETVKNEIATGRSGGGFGGSAGMATTGASAGGVTAARGSAGGTVPIGIHSGGVEGMKGFDQLMNQFPEDMPRAATQSPIPLPPSSRQSGGGFDDSMRMTPSDSRGRVAG</sequence>
<dbReference type="InterPro" id="IPR019734">
    <property type="entry name" value="TPR_rpt"/>
</dbReference>
<dbReference type="SUPFAM" id="SSF48452">
    <property type="entry name" value="TPR-like"/>
    <property type="match status" value="2"/>
</dbReference>
<dbReference type="EMBL" id="BRYA01000558">
    <property type="protein sequence ID" value="GMI22974.1"/>
    <property type="molecule type" value="Genomic_DNA"/>
</dbReference>
<dbReference type="AlphaFoldDB" id="A0A9W7L1R7"/>
<dbReference type="InterPro" id="IPR053248">
    <property type="entry name" value="Zinc_finger_MYND_domain"/>
</dbReference>
<comment type="caution">
    <text evidence="2">The sequence shown here is derived from an EMBL/GenBank/DDBJ whole genome shotgun (WGS) entry which is preliminary data.</text>
</comment>
<evidence type="ECO:0000256" key="1">
    <source>
        <dbReference type="SAM" id="MobiDB-lite"/>
    </source>
</evidence>
<dbReference type="Gene3D" id="1.25.40.10">
    <property type="entry name" value="Tetratricopeptide repeat domain"/>
    <property type="match status" value="2"/>
</dbReference>
<evidence type="ECO:0000313" key="2">
    <source>
        <dbReference type="EMBL" id="GMI22974.1"/>
    </source>
</evidence>